<dbReference type="Pfam" id="PF00535">
    <property type="entry name" value="Glycos_transf_2"/>
    <property type="match status" value="1"/>
</dbReference>
<dbReference type="PANTHER" id="PTHR43630:SF2">
    <property type="entry name" value="GLYCOSYLTRANSFERASE"/>
    <property type="match status" value="1"/>
</dbReference>
<dbReference type="SUPFAM" id="SSF53448">
    <property type="entry name" value="Nucleotide-diphospho-sugar transferases"/>
    <property type="match status" value="1"/>
</dbReference>
<dbReference type="Gene3D" id="3.90.550.10">
    <property type="entry name" value="Spore Coat Polysaccharide Biosynthesis Protein SpsA, Chain A"/>
    <property type="match status" value="1"/>
</dbReference>
<evidence type="ECO:0000313" key="2">
    <source>
        <dbReference type="EMBL" id="QPC80582.1"/>
    </source>
</evidence>
<protein>
    <submittedName>
        <fullName evidence="2">Glycosyltransferase family 2 protein</fullName>
    </submittedName>
</protein>
<dbReference type="CDD" id="cd02511">
    <property type="entry name" value="Beta4Glucosyltransferase"/>
    <property type="match status" value="1"/>
</dbReference>
<evidence type="ECO:0000259" key="1">
    <source>
        <dbReference type="Pfam" id="PF00535"/>
    </source>
</evidence>
<evidence type="ECO:0000313" key="3">
    <source>
        <dbReference type="Proteomes" id="UP000594468"/>
    </source>
</evidence>
<organism evidence="2 3">
    <name type="scientific">Phototrophicus methaneseepsis</name>
    <dbReference type="NCBI Taxonomy" id="2710758"/>
    <lineage>
        <taxon>Bacteria</taxon>
        <taxon>Bacillati</taxon>
        <taxon>Chloroflexota</taxon>
        <taxon>Candidatus Thermofontia</taxon>
        <taxon>Phototrophicales</taxon>
        <taxon>Phototrophicaceae</taxon>
        <taxon>Phototrophicus</taxon>
    </lineage>
</organism>
<dbReference type="EMBL" id="CP062983">
    <property type="protein sequence ID" value="QPC80582.1"/>
    <property type="molecule type" value="Genomic_DNA"/>
</dbReference>
<dbReference type="RefSeq" id="WP_195168657.1">
    <property type="nucleotide sequence ID" value="NZ_CP062983.1"/>
</dbReference>
<sequence>MPELVAIILTYNEASHIQGCIESLSFADDVLVYDSFSTDHTVALAQEKGARVLQRTFDDYAGQRNAALQSVADAAEWVLFVDADERVTPELAQEIRIVIQQPDYAAWRIPRHNYLFKHLTLGAGWYPDYQTRLLRVGKAHYDPTRKVHELVVLDGLEGTLTEHLVHYNYRSIAQFHKKQRQYVAYDAQIMYEQGIQPKPQNYILQPLRQFRWRFVELQGYKDGWHGLRLSAFMAWYEFIKYLKLRALWRQKA</sequence>
<dbReference type="AlphaFoldDB" id="A0A7S8E567"/>
<dbReference type="Proteomes" id="UP000594468">
    <property type="component" value="Chromosome"/>
</dbReference>
<reference evidence="2 3" key="1">
    <citation type="submission" date="2020-02" db="EMBL/GenBank/DDBJ databases">
        <authorList>
            <person name="Zheng R.K."/>
            <person name="Sun C.M."/>
        </authorList>
    </citation>
    <scope>NUCLEOTIDE SEQUENCE [LARGE SCALE GENOMIC DNA]</scope>
    <source>
        <strain evidence="3">rifampicinis</strain>
    </source>
</reference>
<dbReference type="InterPro" id="IPR001173">
    <property type="entry name" value="Glyco_trans_2-like"/>
</dbReference>
<keyword evidence="2" id="KW-0808">Transferase</keyword>
<feature type="domain" description="Glycosyltransferase 2-like" evidence="1">
    <location>
        <begin position="7"/>
        <end position="129"/>
    </location>
</feature>
<name>A0A7S8E567_9CHLR</name>
<dbReference type="GO" id="GO:0016740">
    <property type="term" value="F:transferase activity"/>
    <property type="evidence" value="ECO:0007669"/>
    <property type="project" value="UniProtKB-KW"/>
</dbReference>
<accession>A0A7S8E567</accession>
<gene>
    <name evidence="2" type="ORF">G4Y79_12755</name>
</gene>
<dbReference type="PANTHER" id="PTHR43630">
    <property type="entry name" value="POLY-BETA-1,6-N-ACETYL-D-GLUCOSAMINE SYNTHASE"/>
    <property type="match status" value="1"/>
</dbReference>
<dbReference type="KEGG" id="pmet:G4Y79_12755"/>
<proteinExistence type="predicted"/>
<dbReference type="InterPro" id="IPR029044">
    <property type="entry name" value="Nucleotide-diphossugar_trans"/>
</dbReference>
<keyword evidence="3" id="KW-1185">Reference proteome</keyword>